<comment type="cofactor">
    <cofactor evidence="1 6 7">
        <name>pyridoxal 5'-phosphate</name>
        <dbReference type="ChEBI" id="CHEBI:597326"/>
    </cofactor>
</comment>
<sequence length="504" mass="52306">MSVGTHHTPARPPGTTDHQHPLFLDGTAASHAALCRAVDAVLDAITATDSRGPFPAESPEILHASIAATDWLPASGVPLEQVVGEVSRDVLARGARVGDPRCAAHLHPPTLLTASAAELAIATTNQSMDSFDQAPAATYAEDHLITRLAGLLGLPTDATGVLTSGGTASNLLGLLLARERAAAGPAGSALPATARRWRILASSAAHMSIRQAAAVLGLGRDAVVAVDTDHAGRMNPIALDRTIEKLHDDGAVPIAVVGTAGTTDTGAVDPLDALAERACRHRLWFHVDAAVGSALALSNRLRPMLDGLGRADSVTADLHKLWWQPIGASALLVRDAATLAGVREPADYLNRGEPDGALDLADRSLDTSRRFDALKILVSLRSTGREQLAAMVEHVVDLAGRAADSVRAHPGLELVAPPQTVTVLFRCRADGRTDDGLDQLNTAVQRHLLATGEAVIGRTRHRGRTALKLTLTNPMTGHDDVAALLDTIAAAGAGIATPTGGTTT</sequence>
<dbReference type="EMBL" id="PYGE01000001">
    <property type="protein sequence ID" value="PSL08201.1"/>
    <property type="molecule type" value="Genomic_DNA"/>
</dbReference>
<keyword evidence="4 6" id="KW-0663">Pyridoxal phosphate</keyword>
<evidence type="ECO:0000256" key="2">
    <source>
        <dbReference type="ARBA" id="ARBA00009533"/>
    </source>
</evidence>
<feature type="modified residue" description="N6-(pyridoxal phosphate)lysine" evidence="6">
    <location>
        <position position="320"/>
    </location>
</feature>
<comment type="caution">
    <text evidence="9">The sequence shown here is derived from an EMBL/GenBank/DDBJ whole genome shotgun (WGS) entry which is preliminary data.</text>
</comment>
<dbReference type="InterPro" id="IPR015422">
    <property type="entry name" value="PyrdxlP-dep_Trfase_small"/>
</dbReference>
<dbReference type="Proteomes" id="UP000243528">
    <property type="component" value="Unassembled WGS sequence"/>
</dbReference>
<dbReference type="PANTHER" id="PTHR45677:SF8">
    <property type="entry name" value="CYSTEINE SULFINIC ACID DECARBOXYLASE"/>
    <property type="match status" value="1"/>
</dbReference>
<keyword evidence="5 7" id="KW-0456">Lyase</keyword>
<dbReference type="InterPro" id="IPR015424">
    <property type="entry name" value="PyrdxlP-dep_Trfase"/>
</dbReference>
<evidence type="ECO:0000256" key="4">
    <source>
        <dbReference type="ARBA" id="ARBA00022898"/>
    </source>
</evidence>
<evidence type="ECO:0000256" key="1">
    <source>
        <dbReference type="ARBA" id="ARBA00001933"/>
    </source>
</evidence>
<evidence type="ECO:0000256" key="7">
    <source>
        <dbReference type="RuleBase" id="RU000382"/>
    </source>
</evidence>
<dbReference type="PROSITE" id="PS00392">
    <property type="entry name" value="DDC_GAD_HDC_YDC"/>
    <property type="match status" value="1"/>
</dbReference>
<dbReference type="GO" id="GO:0005737">
    <property type="term" value="C:cytoplasm"/>
    <property type="evidence" value="ECO:0007669"/>
    <property type="project" value="TreeGrafter"/>
</dbReference>
<dbReference type="SUPFAM" id="SSF53383">
    <property type="entry name" value="PLP-dependent transferases"/>
    <property type="match status" value="1"/>
</dbReference>
<evidence type="ECO:0000256" key="6">
    <source>
        <dbReference type="PIRSR" id="PIRSR602129-50"/>
    </source>
</evidence>
<dbReference type="RefSeq" id="WP_106535287.1">
    <property type="nucleotide sequence ID" value="NZ_ML142897.1"/>
</dbReference>
<dbReference type="InterPro" id="IPR015421">
    <property type="entry name" value="PyrdxlP-dep_Trfase_major"/>
</dbReference>
<evidence type="ECO:0000256" key="5">
    <source>
        <dbReference type="ARBA" id="ARBA00023239"/>
    </source>
</evidence>
<dbReference type="InterPro" id="IPR021115">
    <property type="entry name" value="Pyridoxal-P_BS"/>
</dbReference>
<dbReference type="AlphaFoldDB" id="A0A2P8EFI5"/>
<reference evidence="9 10" key="1">
    <citation type="submission" date="2018-03" db="EMBL/GenBank/DDBJ databases">
        <title>Genomic Encyclopedia of Archaeal and Bacterial Type Strains, Phase II (KMG-II): from individual species to whole genera.</title>
        <authorList>
            <person name="Goeker M."/>
        </authorList>
    </citation>
    <scope>NUCLEOTIDE SEQUENCE [LARGE SCALE GENOMIC DNA]</scope>
    <source>
        <strain evidence="9 10">DSM 45211</strain>
    </source>
</reference>
<evidence type="ECO:0000256" key="8">
    <source>
        <dbReference type="SAM" id="MobiDB-lite"/>
    </source>
</evidence>
<keyword evidence="3" id="KW-0210">Decarboxylase</keyword>
<dbReference type="Gene3D" id="3.90.1150.10">
    <property type="entry name" value="Aspartate Aminotransferase, domain 1"/>
    <property type="match status" value="1"/>
</dbReference>
<evidence type="ECO:0000256" key="3">
    <source>
        <dbReference type="ARBA" id="ARBA00022793"/>
    </source>
</evidence>
<organism evidence="9 10">
    <name type="scientific">Haloactinopolyspora alba</name>
    <dbReference type="NCBI Taxonomy" id="648780"/>
    <lineage>
        <taxon>Bacteria</taxon>
        <taxon>Bacillati</taxon>
        <taxon>Actinomycetota</taxon>
        <taxon>Actinomycetes</taxon>
        <taxon>Jiangellales</taxon>
        <taxon>Jiangellaceae</taxon>
        <taxon>Haloactinopolyspora</taxon>
    </lineage>
</organism>
<feature type="region of interest" description="Disordered" evidence="8">
    <location>
        <begin position="1"/>
        <end position="21"/>
    </location>
</feature>
<proteinExistence type="inferred from homology"/>
<dbReference type="PANTHER" id="PTHR45677">
    <property type="entry name" value="GLUTAMATE DECARBOXYLASE-RELATED"/>
    <property type="match status" value="1"/>
</dbReference>
<name>A0A2P8EFI5_9ACTN</name>
<protein>
    <submittedName>
        <fullName evidence="9">L-2,4-diaminobutyrate decarboxylase</fullName>
    </submittedName>
</protein>
<keyword evidence="10" id="KW-1185">Reference proteome</keyword>
<dbReference type="InterPro" id="IPR002129">
    <property type="entry name" value="PyrdxlP-dep_de-COase"/>
</dbReference>
<comment type="similarity">
    <text evidence="2 7">Belongs to the group II decarboxylase family.</text>
</comment>
<evidence type="ECO:0000313" key="10">
    <source>
        <dbReference type="Proteomes" id="UP000243528"/>
    </source>
</evidence>
<dbReference type="GO" id="GO:0019752">
    <property type="term" value="P:carboxylic acid metabolic process"/>
    <property type="evidence" value="ECO:0007669"/>
    <property type="project" value="InterPro"/>
</dbReference>
<dbReference type="GO" id="GO:0004058">
    <property type="term" value="F:aromatic-L-amino-acid decarboxylase activity"/>
    <property type="evidence" value="ECO:0007669"/>
    <property type="project" value="UniProtKB-ARBA"/>
</dbReference>
<gene>
    <name evidence="9" type="ORF">CLV30_101169</name>
</gene>
<dbReference type="GO" id="GO:0030170">
    <property type="term" value="F:pyridoxal phosphate binding"/>
    <property type="evidence" value="ECO:0007669"/>
    <property type="project" value="InterPro"/>
</dbReference>
<dbReference type="Pfam" id="PF00282">
    <property type="entry name" value="Pyridoxal_deC"/>
    <property type="match status" value="1"/>
</dbReference>
<dbReference type="OrthoDB" id="3335676at2"/>
<accession>A0A2P8EFI5</accession>
<evidence type="ECO:0000313" key="9">
    <source>
        <dbReference type="EMBL" id="PSL08201.1"/>
    </source>
</evidence>
<dbReference type="Gene3D" id="3.40.640.10">
    <property type="entry name" value="Type I PLP-dependent aspartate aminotransferase-like (Major domain)"/>
    <property type="match status" value="1"/>
</dbReference>